<dbReference type="Gene3D" id="2.60.40.1080">
    <property type="match status" value="8"/>
</dbReference>
<feature type="chain" id="PRO_5045853430" description="SLH domain-containing protein" evidence="1">
    <location>
        <begin position="20"/>
        <end position="1458"/>
    </location>
</feature>
<dbReference type="InterPro" id="IPR051465">
    <property type="entry name" value="Cell_Envelope_Struct_Comp"/>
</dbReference>
<dbReference type="SUPFAM" id="SSF49373">
    <property type="entry name" value="Invasin/intimin cell-adhesion fragments"/>
    <property type="match status" value="4"/>
</dbReference>
<comment type="caution">
    <text evidence="3">The sequence shown here is derived from an EMBL/GenBank/DDBJ whole genome shotgun (WGS) entry which is preliminary data.</text>
</comment>
<sequence>MSLVLAVLIGSLFGSMASASPSTGIGVEPGNAQEQPAVQDAASAQFDTLTPSETNVAFALSEGSHPVTVEAKYKDGSAKDVTTQGVWTSMNTAVAVVDRGVITAKAAGTTEVRLNLGDAVVNVPVTITGAGAPEAKEPSEPTLVTYLLSTLNVFVEADTNYPLHLYGTFTDGEKRDITANAVWSTDDAAVATVSHGMIKGIQAGKSTFIHVKYGSMPTLSIAVTVQKDPIPAQLFGLTMSENLLKIMETDAPHQLYADLEYPDADRYEVTNLGRWYSSNESIVTVDQSGVVTPVGKGMAYVYFEYKYTAPSGTEGQDGYDDGLLVDSALVFVGGPFKLERYTPDMIAQLELDTPVTLAPRSYQEITIMGVYSEDPRTGVNYIADDVTGDIEWTVADKSIATIGESGRIFAGGKEGTTTITGHYLALAPFTFKVTVTKAAAANKVLNLVAEPAYVEIKDGKPVQSPTIKAIYNDGTVVDVTSKIADSDWLASDATVAYHSDNDTIVAESVGSAVLGAIYNDAIAIIPVIVKQAEPKTAVSLSVTPGSLNLQLGKHEALSVEAVMSGGEKLDKTKAAAYRSSNPQVITVNRKGEIAAVGKGTADIEVSYGGQQQSVTIEVAATEGLPPVAETPKQITGITVSDPKITLDVTAGPRPVSVQAAYNDGTSADVTAKGKWSTQDAGVVTVKDGVLTPVAPGSTLVHLVLDGAVIAVRVTVKEGDYSSTVRVADEGAAAEPTVDALLLSTTKVLVQKGNKYPVQLLAVKSDGTTEDVSDQADWSVYDTEIADVVKENGAVSILGKSTGDANAEPGYQKFGRTTLKVGYGDFKPTIVNVSVSEQPDKPDVVDIGFRTSEYEWYFDNASFRLYKGQSPYELKPFALDTTRQTFEAQGVWTFSQPDIVSVNTDSGFEAVGTGETDAVFTYERFGVTYTRTLHFEVIDLQGIAADADEAGGVYADEVHPQGSSLVALNETYTDKDGQSHTDPLSGFVNWQVEDPSIIAVYDEHPYVAFVAGTQEGTTRVTGDYFGHTIAFDVTVTKNPIKPKIMTLVADPTYYVFDDADDQPVTPVVKAIYSDATVQTLNNTDLTWLSEDPTVADLTEDGKIKRTIHKGGINIVGQYKGIGVRVPVIATYSNEAPFTTRLDITPDLTSMTVGGTQQLKVTETMSDLSESDVTFAAHFESKNPDVVSVSQDGLVTAVKPGTAKLRVYYYGFNEYLTITVTQASNGGSGPIVTPPAPPVTDPVTDPAPVTPTPETPVLNASVNGAAVKDRIGKAKTDPASVTFSDVPSASWSASSIELAAKAGLVQGYADGSFLPKKNVTRAEFASMLANAFGLTGSAPVSFTDVKDNHWAHDAISALQALGFIKGYGDGSFKPNQQITRAEMVTILAKVIDFGKAAHSSAFTDLNNHWAAQAIDALTEAGVVKGRGEHTFAPNANATREEAVVLILRALDASLDLGLTE</sequence>
<dbReference type="Proteomes" id="UP000665561">
    <property type="component" value="Unassembled WGS sequence"/>
</dbReference>
<dbReference type="Pfam" id="PF00395">
    <property type="entry name" value="SLH"/>
    <property type="match status" value="3"/>
</dbReference>
<dbReference type="InterPro" id="IPR001119">
    <property type="entry name" value="SLH_dom"/>
</dbReference>
<keyword evidence="1" id="KW-0732">Signal</keyword>
<feature type="domain" description="SLH" evidence="2">
    <location>
        <begin position="1400"/>
        <end position="1458"/>
    </location>
</feature>
<dbReference type="Pfam" id="PF22359">
    <property type="entry name" value="Big-like"/>
    <property type="match status" value="1"/>
</dbReference>
<feature type="signal peptide" evidence="1">
    <location>
        <begin position="1"/>
        <end position="19"/>
    </location>
</feature>
<protein>
    <recommendedName>
        <fullName evidence="2">SLH domain-containing protein</fullName>
    </recommendedName>
</protein>
<name>A0ABW9XYR9_9BACL</name>
<feature type="domain" description="SLH" evidence="2">
    <location>
        <begin position="1277"/>
        <end position="1335"/>
    </location>
</feature>
<organism evidence="3 4">
    <name type="scientific">Paenibacillus glycinis</name>
    <dbReference type="NCBI Taxonomy" id="2697035"/>
    <lineage>
        <taxon>Bacteria</taxon>
        <taxon>Bacillati</taxon>
        <taxon>Bacillota</taxon>
        <taxon>Bacilli</taxon>
        <taxon>Bacillales</taxon>
        <taxon>Paenibacillaceae</taxon>
        <taxon>Paenibacillus</taxon>
    </lineage>
</organism>
<accession>A0ABW9XYR9</accession>
<proteinExistence type="predicted"/>
<dbReference type="InterPro" id="IPR003343">
    <property type="entry name" value="Big_2"/>
</dbReference>
<dbReference type="PANTHER" id="PTHR43308:SF5">
    <property type="entry name" value="S-LAYER PROTEIN _ PEPTIDOGLYCAN ENDO-BETA-N-ACETYLGLUCOSAMINIDASE"/>
    <property type="match status" value="1"/>
</dbReference>
<dbReference type="EMBL" id="JAAAMV010000032">
    <property type="protein sequence ID" value="NBD27855.1"/>
    <property type="molecule type" value="Genomic_DNA"/>
</dbReference>
<dbReference type="InterPro" id="IPR054604">
    <property type="entry name" value="SbsC_Big-like"/>
</dbReference>
<dbReference type="SMART" id="SM00635">
    <property type="entry name" value="BID_2"/>
    <property type="match status" value="8"/>
</dbReference>
<reference evidence="3 4" key="1">
    <citation type="submission" date="2020-01" db="EMBL/GenBank/DDBJ databases">
        <title>Paenibacillus soybeanensis sp. nov. isolated from the nodules of soybean (Glycine max(L.) Merr).</title>
        <authorList>
            <person name="Wang H."/>
        </authorList>
    </citation>
    <scope>NUCLEOTIDE SEQUENCE [LARGE SCALE GENOMIC DNA]</scope>
    <source>
        <strain evidence="3 4">T1</strain>
    </source>
</reference>
<feature type="domain" description="SLH" evidence="2">
    <location>
        <begin position="1336"/>
        <end position="1399"/>
    </location>
</feature>
<keyword evidence="4" id="KW-1185">Reference proteome</keyword>
<evidence type="ECO:0000256" key="1">
    <source>
        <dbReference type="SAM" id="SignalP"/>
    </source>
</evidence>
<dbReference type="InterPro" id="IPR008964">
    <property type="entry name" value="Invasin/intimin_cell_adhesion"/>
</dbReference>
<dbReference type="Pfam" id="PF02368">
    <property type="entry name" value="Big_2"/>
    <property type="match status" value="1"/>
</dbReference>
<evidence type="ECO:0000313" key="4">
    <source>
        <dbReference type="Proteomes" id="UP000665561"/>
    </source>
</evidence>
<evidence type="ECO:0000259" key="2">
    <source>
        <dbReference type="PROSITE" id="PS51272"/>
    </source>
</evidence>
<gene>
    <name evidence="3" type="ORF">GT019_28645</name>
</gene>
<evidence type="ECO:0000313" key="3">
    <source>
        <dbReference type="EMBL" id="NBD27855.1"/>
    </source>
</evidence>
<dbReference type="PANTHER" id="PTHR43308">
    <property type="entry name" value="OUTER MEMBRANE PROTEIN ALPHA-RELATED"/>
    <property type="match status" value="1"/>
</dbReference>
<dbReference type="PROSITE" id="PS51272">
    <property type="entry name" value="SLH"/>
    <property type="match status" value="3"/>
</dbReference>